<dbReference type="EMBL" id="MFAE01000005">
    <property type="protein sequence ID" value="OGD67486.1"/>
    <property type="molecule type" value="Genomic_DNA"/>
</dbReference>
<dbReference type="InterPro" id="IPR003395">
    <property type="entry name" value="RecF/RecN/SMC_N"/>
</dbReference>
<dbReference type="PANTHER" id="PTHR43977">
    <property type="entry name" value="STRUCTURAL MAINTENANCE OF CHROMOSOMES PROTEIN 3"/>
    <property type="match status" value="1"/>
</dbReference>
<dbReference type="Proteomes" id="UP000179003">
    <property type="component" value="Unassembled WGS sequence"/>
</dbReference>
<comment type="caution">
    <text evidence="3">The sequence shown here is derived from an EMBL/GenBank/DDBJ whole genome shotgun (WGS) entry which is preliminary data.</text>
</comment>
<dbReference type="InterPro" id="IPR027417">
    <property type="entry name" value="P-loop_NTPase"/>
</dbReference>
<accession>A0A1F5EJV9</accession>
<dbReference type="AlphaFoldDB" id="A0A1F5EJV9"/>
<evidence type="ECO:0000256" key="1">
    <source>
        <dbReference type="SAM" id="Coils"/>
    </source>
</evidence>
<proteinExistence type="predicted"/>
<dbReference type="Pfam" id="PF02463">
    <property type="entry name" value="SMC_N"/>
    <property type="match status" value="1"/>
</dbReference>
<feature type="coiled-coil region" evidence="1">
    <location>
        <begin position="386"/>
        <end position="413"/>
    </location>
</feature>
<gene>
    <name evidence="3" type="ORF">A2442_03210</name>
</gene>
<dbReference type="Gene3D" id="3.40.50.300">
    <property type="entry name" value="P-loop containing nucleotide triphosphate hydrolases"/>
    <property type="match status" value="2"/>
</dbReference>
<feature type="coiled-coil region" evidence="1">
    <location>
        <begin position="166"/>
        <end position="221"/>
    </location>
</feature>
<protein>
    <recommendedName>
        <fullName evidence="2">RecF/RecN/SMC N-terminal domain-containing protein</fullName>
    </recommendedName>
</protein>
<sequence length="755" mass="87036">MLKSLEISGFKSFARKEELEFKTPISAIVGPNGSGKSNVAEAFRFVLGEQSLKSMRGKRGEDLIFSGSKNERSSNRAGVKVVFDNSRRFLNIDYDEVTIERVVHRDSVNQYFINKSQVRLKDILELLAGANIGASGHHIISQGEADRILIVNPKERRGMIEEALGLRIYQYKILESEKKLKKVEENIKSVASLRREIKPHLNFLLKQVKKIEKSLELKEELKSLYKEYFKREDEYLRYQKEYISKNKKPLTERISELGELLLGAEEVLNKENKNEENKEISNLENKLNDIRSRKSDLERKIGQLEGMITFEERRLEREKQRQDQNEENEENRVIKFKEVKKFADSLKGQLNEDSGSSLSDFIKKIKEIIDNFISQNLQSEETSPARDLDDKELNKLKEEKKGLDEEMKNFLSEEKIVVADFEKVKSEIESEKDTSRKAEVRIFEIKAQKSEINSKLNSLKNLEDKIDIEDENYKRELKEAFVLAGRDSIQFFDFEISLEEVINEDRNKQEERRRIIERIKIKLEDMGGGSSEEIMKEYKEVQERDEFLEKEILDLDKSATSLNELIAELKEKLDLEFKEGIEKINVQFNSFFATMFGGGRAELFSVKAQKRKKAEDIDDFAVATSAEEYNEEEEQQEQDGIDINVALPNKKTKGLQMLSGGERSLTSIALIFAMSQINPPPFIILDETDAALDEANSRRYGDMIENLSKYSQLILITHNRETMARAGLLYGITMGGDGVSRLLSVELDEAVKVAK</sequence>
<feature type="coiled-coil region" evidence="1">
    <location>
        <begin position="273"/>
        <end position="332"/>
    </location>
</feature>
<dbReference type="STRING" id="1797582.A2442_03210"/>
<feature type="coiled-coil region" evidence="1">
    <location>
        <begin position="531"/>
        <end position="579"/>
    </location>
</feature>
<keyword evidence="1" id="KW-0175">Coiled coil</keyword>
<feature type="coiled-coil region" evidence="1">
    <location>
        <begin position="445"/>
        <end position="479"/>
    </location>
</feature>
<feature type="domain" description="RecF/RecN/SMC N-terminal" evidence="2">
    <location>
        <begin position="1"/>
        <end position="740"/>
    </location>
</feature>
<reference evidence="3 4" key="1">
    <citation type="journal article" date="2016" name="Nat. Commun.">
        <title>Thousands of microbial genomes shed light on interconnected biogeochemical processes in an aquifer system.</title>
        <authorList>
            <person name="Anantharaman K."/>
            <person name="Brown C.T."/>
            <person name="Hug L.A."/>
            <person name="Sharon I."/>
            <person name="Castelle C.J."/>
            <person name="Probst A.J."/>
            <person name="Thomas B.C."/>
            <person name="Singh A."/>
            <person name="Wilkins M.J."/>
            <person name="Karaoz U."/>
            <person name="Brodie E.L."/>
            <person name="Williams K.H."/>
            <person name="Hubbard S.S."/>
            <person name="Banfield J.F."/>
        </authorList>
    </citation>
    <scope>NUCLEOTIDE SEQUENCE [LARGE SCALE GENOMIC DNA]</scope>
</reference>
<evidence type="ECO:0000313" key="4">
    <source>
        <dbReference type="Proteomes" id="UP000179003"/>
    </source>
</evidence>
<organism evidence="3 4">
    <name type="scientific">Candidatus Campbellbacteria bacterium RIFOXYC2_FULL_35_25</name>
    <dbReference type="NCBI Taxonomy" id="1797582"/>
    <lineage>
        <taxon>Bacteria</taxon>
        <taxon>Candidatus Campbelliibacteriota</taxon>
    </lineage>
</organism>
<evidence type="ECO:0000313" key="3">
    <source>
        <dbReference type="EMBL" id="OGD67486.1"/>
    </source>
</evidence>
<dbReference type="SUPFAM" id="SSF52540">
    <property type="entry name" value="P-loop containing nucleoside triphosphate hydrolases"/>
    <property type="match status" value="1"/>
</dbReference>
<name>A0A1F5EJV9_9BACT</name>
<evidence type="ECO:0000259" key="2">
    <source>
        <dbReference type="Pfam" id="PF02463"/>
    </source>
</evidence>